<name>E6UJI6_RUMA7</name>
<geneLocation type="plasmid" evidence="1 2">
    <name>pRUMAL01</name>
</geneLocation>
<dbReference type="AlphaFoldDB" id="E6UJI6"/>
<protein>
    <submittedName>
        <fullName evidence="1">Uncharacterized protein</fullName>
    </submittedName>
</protein>
<dbReference type="Gene3D" id="3.40.1440.10">
    <property type="entry name" value="GIY-YIG endonuclease"/>
    <property type="match status" value="1"/>
</dbReference>
<sequence length="260" mass="29901">MVILYFSDILKKVGLDPKKVKLIRHALSDKVFKECADNGKVYEYWVVFISGKGTLAQLYAIYKVGDYVSDTPDMLPEGMPEKEAECYKGDNAIYELTKVDLLKEYEGKLTIDWGPSTRKWDQKGTTEKPVISIMPDQKKVFMGYDEALLSYDQLKEIVDNKEIYEAWHIALKSVNAIYLIVDTETGKQYGGSAYGEDGLFGRWCCYVNSHHGYNKKMKELICYYPERYHAFQFSTLQILPKTIITEDVVKPHTTKVACFL</sequence>
<dbReference type="Proteomes" id="UP000006919">
    <property type="component" value="Plasmid pRUMAL01"/>
</dbReference>
<dbReference type="CDD" id="cd10446">
    <property type="entry name" value="GIY-YIG_unchar_1"/>
    <property type="match status" value="1"/>
</dbReference>
<dbReference type="SUPFAM" id="SSF82771">
    <property type="entry name" value="GIY-YIG endonuclease"/>
    <property type="match status" value="1"/>
</dbReference>
<dbReference type="HOGENOM" id="CLU_061953_1_0_9"/>
<gene>
    <name evidence="1" type="ordered locus">Rumal_3372</name>
</gene>
<evidence type="ECO:0000313" key="1">
    <source>
        <dbReference type="EMBL" id="ADU23832.1"/>
    </source>
</evidence>
<dbReference type="InterPro" id="IPR035901">
    <property type="entry name" value="GIY-YIG_endonuc_sf"/>
</dbReference>
<evidence type="ECO:0000313" key="2">
    <source>
        <dbReference type="Proteomes" id="UP000006919"/>
    </source>
</evidence>
<dbReference type="EMBL" id="CP002404">
    <property type="protein sequence ID" value="ADU23832.1"/>
    <property type="molecule type" value="Genomic_DNA"/>
</dbReference>
<keyword evidence="1" id="KW-0614">Plasmid</keyword>
<reference evidence="2" key="1">
    <citation type="journal article" date="2011" name="J. Bacteriol.">
        <title>Complete genome of the cellulolytic ruminal bacterium Ruminococcus albus 7.</title>
        <authorList>
            <person name="Suen G."/>
            <person name="Stevenson D.M."/>
            <person name="Bruce D.C."/>
            <person name="Chertkov O."/>
            <person name="Copeland A."/>
            <person name="Cheng J.F."/>
            <person name="Detter C."/>
            <person name="Detter J.C."/>
            <person name="Goodwin L.A."/>
            <person name="Han C.S."/>
            <person name="Hauser L.J."/>
            <person name="Ivanova N.N."/>
            <person name="Kyrpides N.C."/>
            <person name="Land M.L."/>
            <person name="Lapidus A."/>
            <person name="Lucas S."/>
            <person name="Ovchinnikova G."/>
            <person name="Pitluck S."/>
            <person name="Tapia R."/>
            <person name="Woyke T."/>
            <person name="Boyum J."/>
            <person name="Mead D."/>
            <person name="Weimer P.J."/>
        </authorList>
    </citation>
    <scope>NUCLEOTIDE SEQUENCE [LARGE SCALE GENOMIC DNA]</scope>
    <source>
        <strain evidence="2">ATCC 27210 / DSM 20455 / JCM 14654 / NCDO 2250 / 7</strain>
        <plasmid evidence="2">pRUMAL01</plasmid>
    </source>
</reference>
<dbReference type="KEGG" id="ral:Rumal_3372"/>
<dbReference type="RefSeq" id="WP_013483382.1">
    <property type="nucleotide sequence ID" value="NC_014824.1"/>
</dbReference>
<proteinExistence type="predicted"/>
<accession>E6UJI6</accession>
<dbReference type="eggNOG" id="ENOG502Z9J4">
    <property type="taxonomic scope" value="Bacteria"/>
</dbReference>
<dbReference type="OrthoDB" id="89044at2"/>
<organism evidence="1 2">
    <name type="scientific">Ruminococcus albus (strain ATCC 27210 / DSM 20455 / JCM 14654 / NCDO 2250 / 7)</name>
    <dbReference type="NCBI Taxonomy" id="697329"/>
    <lineage>
        <taxon>Bacteria</taxon>
        <taxon>Bacillati</taxon>
        <taxon>Bacillota</taxon>
        <taxon>Clostridia</taxon>
        <taxon>Eubacteriales</taxon>
        <taxon>Oscillospiraceae</taxon>
        <taxon>Ruminococcus</taxon>
    </lineage>
</organism>